<evidence type="ECO:0000313" key="5">
    <source>
        <dbReference type="Proteomes" id="UP000827549"/>
    </source>
</evidence>
<dbReference type="SUPFAM" id="SSF53032">
    <property type="entry name" value="tRNA-intron endonuclease catalytic domain-like"/>
    <property type="match status" value="1"/>
</dbReference>
<keyword evidence="2" id="KW-0819">tRNA processing</keyword>
<dbReference type="Gene3D" id="3.40.1350.10">
    <property type="match status" value="1"/>
</dbReference>
<dbReference type="GO" id="GO:0000213">
    <property type="term" value="F:tRNA-intron lyase activity"/>
    <property type="evidence" value="ECO:0007669"/>
    <property type="project" value="TreeGrafter"/>
</dbReference>
<keyword evidence="5" id="KW-1185">Reference proteome</keyword>
<evidence type="ECO:0000313" key="4">
    <source>
        <dbReference type="EMBL" id="WOO82151.1"/>
    </source>
</evidence>
<dbReference type="Pfam" id="PF09631">
    <property type="entry name" value="Sen15"/>
    <property type="match status" value="1"/>
</dbReference>
<dbReference type="InterPro" id="IPR011856">
    <property type="entry name" value="tRNA_endonuc-like_dom_sf"/>
</dbReference>
<gene>
    <name evidence="4" type="ORF">LOC62_04G005653</name>
</gene>
<sequence length="170" mass="18343">MPDTLTPLIAHITAACPLQAGPLRTTLSDLGLAVEWRELRPLQLPGTQWAVVVGHKRAEDPLRAVLPLPLHTTALTPQELKAVFGALATLDVATLPDPLPPLAPPIAELQAKLGKNDDELPQVAEEETEAPSTPTFDPDTLYMAIVATDSTVVYYKLSRGIKKPHDIPDE</sequence>
<dbReference type="InterPro" id="IPR042777">
    <property type="entry name" value="Sen15_fungi"/>
</dbReference>
<accession>A0AAF1BIC5</accession>
<dbReference type="InterPro" id="IPR018593">
    <property type="entry name" value="tRNA-endonuc_su_Sen15"/>
</dbReference>
<dbReference type="Proteomes" id="UP000827549">
    <property type="component" value="Chromosome 4"/>
</dbReference>
<proteinExistence type="inferred from homology"/>
<dbReference type="GO" id="GO:0000214">
    <property type="term" value="C:tRNA-intron endonuclease complex"/>
    <property type="evidence" value="ECO:0007669"/>
    <property type="project" value="InterPro"/>
</dbReference>
<dbReference type="EMBL" id="CP086717">
    <property type="protein sequence ID" value="WOO82151.1"/>
    <property type="molecule type" value="Genomic_DNA"/>
</dbReference>
<dbReference type="PANTHER" id="PTHR28518:SF1">
    <property type="entry name" value="TRNA-SPLICING ENDONUCLEASE SUBUNIT SEN15"/>
    <property type="match status" value="1"/>
</dbReference>
<comment type="similarity">
    <text evidence="1">Belongs to the SEN15 family.</text>
</comment>
<dbReference type="InterPro" id="IPR036167">
    <property type="entry name" value="tRNA_intron_Endo_cat-like_sf"/>
</dbReference>
<evidence type="ECO:0000256" key="1">
    <source>
        <dbReference type="ARBA" id="ARBA00006091"/>
    </source>
</evidence>
<reference evidence="4" key="1">
    <citation type="submission" date="2023-10" db="EMBL/GenBank/DDBJ databases">
        <authorList>
            <person name="Noh H."/>
        </authorList>
    </citation>
    <scope>NUCLEOTIDE SEQUENCE</scope>
    <source>
        <strain evidence="4">DUCC4014</strain>
    </source>
</reference>
<organism evidence="4 5">
    <name type="scientific">Vanrija pseudolonga</name>
    <dbReference type="NCBI Taxonomy" id="143232"/>
    <lineage>
        <taxon>Eukaryota</taxon>
        <taxon>Fungi</taxon>
        <taxon>Dikarya</taxon>
        <taxon>Basidiomycota</taxon>
        <taxon>Agaricomycotina</taxon>
        <taxon>Tremellomycetes</taxon>
        <taxon>Trichosporonales</taxon>
        <taxon>Trichosporonaceae</taxon>
        <taxon>Vanrija</taxon>
    </lineage>
</organism>
<dbReference type="GeneID" id="87808881"/>
<dbReference type="AlphaFoldDB" id="A0AAF1BIC5"/>
<dbReference type="PANTHER" id="PTHR28518">
    <property type="entry name" value="TRNA-SPLICING ENDONUCLEASE SUBUNIT SEN15"/>
    <property type="match status" value="1"/>
</dbReference>
<evidence type="ECO:0000256" key="2">
    <source>
        <dbReference type="ARBA" id="ARBA00022694"/>
    </source>
</evidence>
<dbReference type="RefSeq" id="XP_062628183.1">
    <property type="nucleotide sequence ID" value="XM_062772199.1"/>
</dbReference>
<dbReference type="GO" id="GO:0003676">
    <property type="term" value="F:nucleic acid binding"/>
    <property type="evidence" value="ECO:0007669"/>
    <property type="project" value="InterPro"/>
</dbReference>
<protein>
    <recommendedName>
        <fullName evidence="3">tRNA-splicing endonuclease subunit Sen15 domain-containing protein</fullName>
    </recommendedName>
</protein>
<dbReference type="GO" id="GO:0000379">
    <property type="term" value="P:tRNA-type intron splice site recognition and cleavage"/>
    <property type="evidence" value="ECO:0007669"/>
    <property type="project" value="InterPro"/>
</dbReference>
<feature type="domain" description="tRNA-splicing endonuclease subunit Sen15" evidence="3">
    <location>
        <begin position="133"/>
        <end position="165"/>
    </location>
</feature>
<evidence type="ECO:0000259" key="3">
    <source>
        <dbReference type="Pfam" id="PF09631"/>
    </source>
</evidence>
<name>A0AAF1BIC5_9TREE</name>